<comment type="function">
    <text evidence="1">Catalyzes the reversible isomerization-deamination of glucosamine 6-phosphate (GlcN6P) to form fructose 6-phosphate (Fru6P) and ammonium ion.</text>
</comment>
<keyword evidence="5" id="KW-1185">Reference proteome</keyword>
<evidence type="ECO:0000313" key="5">
    <source>
        <dbReference type="Proteomes" id="UP000272117"/>
    </source>
</evidence>
<evidence type="ECO:0000313" key="4">
    <source>
        <dbReference type="EMBL" id="RNI26050.1"/>
    </source>
</evidence>
<name>A0A3M9MKH8_9BACT</name>
<dbReference type="NCBIfam" id="NF002557">
    <property type="entry name" value="PRK02122.1"/>
    <property type="match status" value="1"/>
</dbReference>
<evidence type="ECO:0000259" key="3">
    <source>
        <dbReference type="Pfam" id="PF01182"/>
    </source>
</evidence>
<dbReference type="InterPro" id="IPR006148">
    <property type="entry name" value="Glc/Gal-6P_isomerase"/>
</dbReference>
<dbReference type="GO" id="GO:0006046">
    <property type="term" value="P:N-acetylglucosamine catabolic process"/>
    <property type="evidence" value="ECO:0007669"/>
    <property type="project" value="UniProtKB-UniRule"/>
</dbReference>
<evidence type="ECO:0000256" key="2">
    <source>
        <dbReference type="SAM" id="MobiDB-lite"/>
    </source>
</evidence>
<dbReference type="Gene3D" id="3.40.50.10320">
    <property type="entry name" value="LmbE-like"/>
    <property type="match status" value="1"/>
</dbReference>
<keyword evidence="1 4" id="KW-0378">Hydrolase</keyword>
<feature type="active site" description="Proton acceptor; for ring-opening step" evidence="1">
    <location>
        <position position="157"/>
    </location>
</feature>
<dbReference type="AlphaFoldDB" id="A0A3M9MKH8"/>
<dbReference type="UniPathway" id="UPA00629">
    <property type="reaction ID" value="UER00684"/>
</dbReference>
<feature type="region of interest" description="Disordered" evidence="2">
    <location>
        <begin position="333"/>
        <end position="358"/>
    </location>
</feature>
<dbReference type="Proteomes" id="UP000272117">
    <property type="component" value="Unassembled WGS sequence"/>
</dbReference>
<dbReference type="InterPro" id="IPR003737">
    <property type="entry name" value="GlcNAc_PI_deacetylase-related"/>
</dbReference>
<accession>A0A3M9MKH8</accession>
<comment type="similarity">
    <text evidence="1">Belongs to the glucosamine/galactosamine-6-phosphate isomerase family. NagB subfamily.</text>
</comment>
<evidence type="ECO:0000256" key="1">
    <source>
        <dbReference type="HAMAP-Rule" id="MF_01241"/>
    </source>
</evidence>
<comment type="caution">
    <text evidence="4">The sequence shown here is derived from an EMBL/GenBank/DDBJ whole genome shotgun (WGS) entry which is preliminary data.</text>
</comment>
<dbReference type="Pfam" id="PF02585">
    <property type="entry name" value="PIG-L"/>
    <property type="match status" value="1"/>
</dbReference>
<dbReference type="EC" id="3.5.99.6" evidence="1"/>
<protein>
    <recommendedName>
        <fullName evidence="1">Glucosamine-6-phosphate deaminase</fullName>
        <ecNumber evidence="1">3.5.99.6</ecNumber>
    </recommendedName>
    <alternativeName>
        <fullName evidence="1">GlcN6P deaminase</fullName>
        <shortName evidence="1">GNPDA</shortName>
    </alternativeName>
    <alternativeName>
        <fullName evidence="1">Glucosamine-6-phosphate isomerase</fullName>
    </alternativeName>
</protein>
<dbReference type="NCBIfam" id="TIGR00502">
    <property type="entry name" value="nagB"/>
    <property type="match status" value="1"/>
</dbReference>
<dbReference type="GO" id="GO:0019262">
    <property type="term" value="P:N-acetylneuraminate catabolic process"/>
    <property type="evidence" value="ECO:0007669"/>
    <property type="project" value="UniProtKB-UniRule"/>
</dbReference>
<organism evidence="4 5">
    <name type="scientific">Rufibacter latericius</name>
    <dbReference type="NCBI Taxonomy" id="2487040"/>
    <lineage>
        <taxon>Bacteria</taxon>
        <taxon>Pseudomonadati</taxon>
        <taxon>Bacteroidota</taxon>
        <taxon>Cytophagia</taxon>
        <taxon>Cytophagales</taxon>
        <taxon>Hymenobacteraceae</taxon>
        <taxon>Rufibacter</taxon>
    </lineage>
</organism>
<dbReference type="PANTHER" id="PTHR42892">
    <property type="entry name" value="GLUCOSAMINE-6-PHOSPHATE DEAMINASE-LIKE PROTEIN BT_0258-RELATED"/>
    <property type="match status" value="1"/>
</dbReference>
<dbReference type="InterPro" id="IPR024078">
    <property type="entry name" value="LmbE-like_dom_sf"/>
</dbReference>
<proteinExistence type="inferred from homology"/>
<dbReference type="HAMAP" id="MF_01241">
    <property type="entry name" value="GlcN6P_deamin"/>
    <property type="match status" value="1"/>
</dbReference>
<dbReference type="SUPFAM" id="SSF100950">
    <property type="entry name" value="NagB/RpiA/CoA transferase-like"/>
    <property type="match status" value="1"/>
</dbReference>
<gene>
    <name evidence="1 4" type="primary">nagB</name>
    <name evidence="4" type="ORF">EFB08_14585</name>
</gene>
<dbReference type="CDD" id="cd01399">
    <property type="entry name" value="GlcN6P_deaminase"/>
    <property type="match status" value="1"/>
</dbReference>
<keyword evidence="1" id="KW-0119">Carbohydrate metabolism</keyword>
<dbReference type="SUPFAM" id="SSF102588">
    <property type="entry name" value="LmbE-like"/>
    <property type="match status" value="1"/>
</dbReference>
<dbReference type="InterPro" id="IPR052960">
    <property type="entry name" value="GlcN6P_deaminase-like"/>
</dbReference>
<reference evidence="4 5" key="1">
    <citation type="submission" date="2018-11" db="EMBL/GenBank/DDBJ databases">
        <title>Rufibacter latericius sp. nov., isolated from water in Baiyang Lake.</title>
        <authorList>
            <person name="Yang Y."/>
        </authorList>
    </citation>
    <scope>NUCLEOTIDE SEQUENCE [LARGE SCALE GENOMIC DNA]</scope>
    <source>
        <strain evidence="4 5">R-22-1c-1</strain>
    </source>
</reference>
<comment type="catalytic activity">
    <reaction evidence="1">
        <text>alpha-D-glucosamine 6-phosphate + H2O = beta-D-fructose 6-phosphate + NH4(+)</text>
        <dbReference type="Rhea" id="RHEA:12172"/>
        <dbReference type="ChEBI" id="CHEBI:15377"/>
        <dbReference type="ChEBI" id="CHEBI:28938"/>
        <dbReference type="ChEBI" id="CHEBI:57634"/>
        <dbReference type="ChEBI" id="CHEBI:75989"/>
        <dbReference type="EC" id="3.5.99.6"/>
    </reaction>
</comment>
<dbReference type="PANTHER" id="PTHR42892:SF1">
    <property type="entry name" value="GLUCOSAMINE-6-PHOSPHATE ISOMERASE"/>
    <property type="match status" value="1"/>
</dbReference>
<comment type="pathway">
    <text evidence="1">Amino-sugar metabolism; N-acetylneuraminate degradation; D-fructose 6-phosphate from N-acetylneuraminate: step 5/5.</text>
</comment>
<dbReference type="OrthoDB" id="9791139at2"/>
<feature type="active site" description="Proton acceptor; for enolization step" evidence="1">
    <location>
        <position position="84"/>
    </location>
</feature>
<comment type="caution">
    <text evidence="1">Lacks conserved residue(s) required for the propagation of feature annotation.</text>
</comment>
<feature type="compositionally biased region" description="Basic and acidic residues" evidence="2">
    <location>
        <begin position="341"/>
        <end position="350"/>
    </location>
</feature>
<sequence>MEILTFSTTALEKLPVTIFDNPEQGSKSIAHTIAGIIREKQKKGERVVLGLATGSSPIGVYKELVRLHKDENLSFRNVVTFNLDEYYPMPPDALQSYVHFMQEHLFRHIDILPENVHIPDGSLPIEKVTEFCATYEQLIEEAGGIDVQLLGIGRTGHIGFNEPGSGLTSHTRLVKLDPLTIADATKDFIKEEFVPLRAITMGVGTIMKARKIIMMAWGEGKASIVRQMVEGKITEEVPASFLQHHERVSVILDQWAASELARIKTPWLVGLCDWDKNLMRRAVIWLSLQANKPLLKLTDEDYRTWGLTDLLVQVGSAYSLNIQVHNAIQDTITGWPGGKPNSDDSHRPERANPFPKTSLIFSPHPDDDVISMGGTLIRLADQGHQVHVAYQTSGNIAVFDDDAHRFADFALGLSRKLGIATQEFQNMHTQVEEFLEQKKLGAEDTEMVQSIKGLIRQSEALAACRFCGVKKENIHFMNMPFYETGQVKKKPLSQADVQAVVDLLNKVQPQQIFAAGDLRDPHGTHRVCLNAILEAIDRLKHEPWMQDCYVWLYRGAWQEWDIEDIEMAVPISPEELLRKRKAIFKHQSQKDSPVFPGNDKREFWQRAEERNRATARIYDRLGLTEYEAMEAFKRYLF</sequence>
<dbReference type="InterPro" id="IPR037171">
    <property type="entry name" value="NagB/RpiA_transferase-like"/>
</dbReference>
<feature type="active site" description="For ring-opening step" evidence="1">
    <location>
        <position position="162"/>
    </location>
</feature>
<dbReference type="InterPro" id="IPR004547">
    <property type="entry name" value="Glucosamine6P_isomerase"/>
</dbReference>
<dbReference type="RefSeq" id="WP_123127673.1">
    <property type="nucleotide sequence ID" value="NZ_RJJD01000008.1"/>
</dbReference>
<dbReference type="Gene3D" id="3.40.50.1360">
    <property type="match status" value="1"/>
</dbReference>
<feature type="domain" description="Glucosamine/galactosamine-6-phosphate isomerase" evidence="3">
    <location>
        <begin position="22"/>
        <end position="247"/>
    </location>
</feature>
<dbReference type="GO" id="GO:0004342">
    <property type="term" value="F:glucosamine-6-phosphate deaminase activity"/>
    <property type="evidence" value="ECO:0007669"/>
    <property type="project" value="UniProtKB-UniRule"/>
</dbReference>
<dbReference type="EMBL" id="RJJD01000008">
    <property type="protein sequence ID" value="RNI26050.1"/>
    <property type="molecule type" value="Genomic_DNA"/>
</dbReference>
<dbReference type="Pfam" id="PF01182">
    <property type="entry name" value="Glucosamine_iso"/>
    <property type="match status" value="1"/>
</dbReference>
<dbReference type="GO" id="GO:0005975">
    <property type="term" value="P:carbohydrate metabolic process"/>
    <property type="evidence" value="ECO:0007669"/>
    <property type="project" value="InterPro"/>
</dbReference>